<dbReference type="KEGG" id="tmn:UCRPA7_1627"/>
<sequence>MHTPSFVQLLATGLVASSTVASFQFPAAGAISLRSVGTLVAIAAPALALPAAIEEREPHHQGKKKKQNQRDLSAVGEIEAREPHHQGKKKKQNQRDLSTVGEIEAREPRMFRLP</sequence>
<dbReference type="HOGENOM" id="CLU_2122782_0_0_1"/>
<accession>R8BU15</accession>
<evidence type="ECO:0000313" key="4">
    <source>
        <dbReference type="Proteomes" id="UP000014074"/>
    </source>
</evidence>
<name>R8BU15_PHAM7</name>
<feature type="chain" id="PRO_5004452886" evidence="2">
    <location>
        <begin position="23"/>
        <end position="114"/>
    </location>
</feature>
<dbReference type="RefSeq" id="XP_007912391.1">
    <property type="nucleotide sequence ID" value="XM_007914200.1"/>
</dbReference>
<evidence type="ECO:0000256" key="2">
    <source>
        <dbReference type="SAM" id="SignalP"/>
    </source>
</evidence>
<reference evidence="4" key="1">
    <citation type="journal article" date="2013" name="Genome Announc.">
        <title>Draft genome sequence of the ascomycete Phaeoacremonium aleophilum strain UCR-PA7, a causal agent of the esca disease complex in grapevines.</title>
        <authorList>
            <person name="Blanco-Ulate B."/>
            <person name="Rolshausen P."/>
            <person name="Cantu D."/>
        </authorList>
    </citation>
    <scope>NUCLEOTIDE SEQUENCE [LARGE SCALE GENOMIC DNA]</scope>
    <source>
        <strain evidence="4">UCR-PA7</strain>
    </source>
</reference>
<keyword evidence="4" id="KW-1185">Reference proteome</keyword>
<gene>
    <name evidence="3" type="ORF">UCRPA7_1627</name>
</gene>
<evidence type="ECO:0000313" key="3">
    <source>
        <dbReference type="EMBL" id="EOO02862.1"/>
    </source>
</evidence>
<dbReference type="OrthoDB" id="4899673at2759"/>
<dbReference type="GeneID" id="19321794"/>
<dbReference type="Proteomes" id="UP000014074">
    <property type="component" value="Unassembled WGS sequence"/>
</dbReference>
<keyword evidence="2" id="KW-0732">Signal</keyword>
<feature type="region of interest" description="Disordered" evidence="1">
    <location>
        <begin position="53"/>
        <end position="114"/>
    </location>
</feature>
<proteinExistence type="predicted"/>
<protein>
    <submittedName>
        <fullName evidence="3">Putative spore germination protein</fullName>
    </submittedName>
</protein>
<feature type="compositionally biased region" description="Basic and acidic residues" evidence="1">
    <location>
        <begin position="103"/>
        <end position="114"/>
    </location>
</feature>
<dbReference type="AlphaFoldDB" id="R8BU15"/>
<organism evidence="3 4">
    <name type="scientific">Phaeoacremonium minimum (strain UCR-PA7)</name>
    <name type="common">Esca disease fungus</name>
    <name type="synonym">Togninia minima</name>
    <dbReference type="NCBI Taxonomy" id="1286976"/>
    <lineage>
        <taxon>Eukaryota</taxon>
        <taxon>Fungi</taxon>
        <taxon>Dikarya</taxon>
        <taxon>Ascomycota</taxon>
        <taxon>Pezizomycotina</taxon>
        <taxon>Sordariomycetes</taxon>
        <taxon>Sordariomycetidae</taxon>
        <taxon>Togniniales</taxon>
        <taxon>Togniniaceae</taxon>
        <taxon>Phaeoacremonium</taxon>
    </lineage>
</organism>
<dbReference type="EMBL" id="KB932896">
    <property type="protein sequence ID" value="EOO02862.1"/>
    <property type="molecule type" value="Genomic_DNA"/>
</dbReference>
<evidence type="ECO:0000256" key="1">
    <source>
        <dbReference type="SAM" id="MobiDB-lite"/>
    </source>
</evidence>
<feature type="signal peptide" evidence="2">
    <location>
        <begin position="1"/>
        <end position="22"/>
    </location>
</feature>